<dbReference type="InterPro" id="IPR027417">
    <property type="entry name" value="P-loop_NTPase"/>
</dbReference>
<sequence length="698" mass="81935">MRKGLCHSSSLRSFKLLKKIPNDWNLMEARHHDGFNYFKIVHAAPTSSWVPSFRNFSQSASVNNRSANLSYRSETKENTITQNDLPVFKFSKQHLIISKIKRFMNASNLSKKCIFFVGPDGCGKSHTITDAMKRVEETNPSAVSIYLDFETYFLKTKQEIQTTQLPIDFEHFTDYFDNTCLEQLIKCVDKAGDHVKISDIERILTERLTVIYSFFKMLESRDDLIDIITHNEDMNRLYLQLKSSTTSEGSDKKFSQLFHTLSHHLPYYDHPIKNCLRLAIDTLAFIELHSQSKRRTGMEVLSFFFSTLEYLAISLTNSIHPKLFINGLQYLDVFSKSVSLLSRNDIRQFQTHIPEEIYSNDDRGSNLHDAILLRMVALYVDPFIPTLIEVSGNYYNYQMRDELKMDMDQVIFIELIEESISEAKLSYSYLFDEKFNGKDCFEQIYDIVGGNPTMLKTFYEKYYVPLFEEFKHSETRHVTNSEKSISTTSSFSPTAISQHASSSAIYQQALLNYLNGEKEKFERKLHMAFLLTARYLALKDHQERSMNRSSSWLSFFKRRDSIHQQEIQELSILSHRVQFTLHDAIEKFMGLKGVVYHFNIEEFDTFIPTVGASALLNSELLYYQHHESMLRPYDQSYYSYFAKTLEDMEANWTWWERVYYRTIWQPLFGMKNVNEYLGKHGDRNQRLAFSRFVQMNQV</sequence>
<comment type="caution">
    <text evidence="1">The sequence shown here is derived from an EMBL/GenBank/DDBJ whole genome shotgun (WGS) entry which is preliminary data.</text>
</comment>
<organism evidence="1 2">
    <name type="scientific">Naegleria fowleri</name>
    <name type="common">Brain eating amoeba</name>
    <dbReference type="NCBI Taxonomy" id="5763"/>
    <lineage>
        <taxon>Eukaryota</taxon>
        <taxon>Discoba</taxon>
        <taxon>Heterolobosea</taxon>
        <taxon>Tetramitia</taxon>
        <taxon>Eutetramitia</taxon>
        <taxon>Vahlkampfiidae</taxon>
        <taxon>Naegleria</taxon>
    </lineage>
</organism>
<accession>A0A6A5BCN0</accession>
<dbReference type="Proteomes" id="UP000444721">
    <property type="component" value="Unassembled WGS sequence"/>
</dbReference>
<protein>
    <submittedName>
        <fullName evidence="1">Uncharacterized protein</fullName>
    </submittedName>
</protein>
<dbReference type="RefSeq" id="XP_044559540.1">
    <property type="nucleotide sequence ID" value="XM_044709922.1"/>
</dbReference>
<dbReference type="VEuPathDB" id="AmoebaDB:NF0089750"/>
<reference evidence="1 2" key="1">
    <citation type="journal article" date="2019" name="Sci. Rep.">
        <title>Nanopore sequencing improves the draft genome of the human pathogenic amoeba Naegleria fowleri.</title>
        <authorList>
            <person name="Liechti N."/>
            <person name="Schurch N."/>
            <person name="Bruggmann R."/>
            <person name="Wittwer M."/>
        </authorList>
    </citation>
    <scope>NUCLEOTIDE SEQUENCE [LARGE SCALE GENOMIC DNA]</scope>
    <source>
        <strain evidence="1 2">ATCC 30894</strain>
    </source>
</reference>
<proteinExistence type="predicted"/>
<dbReference type="VEuPathDB" id="AmoebaDB:FDP41_006301"/>
<dbReference type="OMA" id="GNIMERT"/>
<dbReference type="GeneID" id="68113519"/>
<dbReference type="OrthoDB" id="10257973at2759"/>
<dbReference type="VEuPathDB" id="AmoebaDB:NfTy_076800"/>
<name>A0A6A5BCN0_NAEFO</name>
<dbReference type="AlphaFoldDB" id="A0A6A5BCN0"/>
<gene>
    <name evidence="1" type="ORF">FDP41_006301</name>
</gene>
<evidence type="ECO:0000313" key="1">
    <source>
        <dbReference type="EMBL" id="KAF0974827.1"/>
    </source>
</evidence>
<dbReference type="Gene3D" id="3.40.50.300">
    <property type="entry name" value="P-loop containing nucleotide triphosphate hydrolases"/>
    <property type="match status" value="1"/>
</dbReference>
<keyword evidence="2" id="KW-1185">Reference proteome</keyword>
<dbReference type="SUPFAM" id="SSF52540">
    <property type="entry name" value="P-loop containing nucleoside triphosphate hydrolases"/>
    <property type="match status" value="1"/>
</dbReference>
<dbReference type="EMBL" id="VFQX01000051">
    <property type="protein sequence ID" value="KAF0974827.1"/>
    <property type="molecule type" value="Genomic_DNA"/>
</dbReference>
<evidence type="ECO:0000313" key="2">
    <source>
        <dbReference type="Proteomes" id="UP000444721"/>
    </source>
</evidence>